<keyword evidence="3" id="KW-1185">Reference proteome</keyword>
<dbReference type="RefSeq" id="WP_137014468.1">
    <property type="nucleotide sequence ID" value="NZ_SZPX01000006.1"/>
</dbReference>
<dbReference type="EMBL" id="SZPX01000006">
    <property type="protein sequence ID" value="TKI69089.1"/>
    <property type="molecule type" value="Genomic_DNA"/>
</dbReference>
<gene>
    <name evidence="2" type="ORF">FCU45_09015</name>
</gene>
<proteinExistence type="predicted"/>
<reference evidence="2 3" key="1">
    <citation type="submission" date="2019-04" db="EMBL/GenBank/DDBJ databases">
        <title>Sulfurimonas crateris sp. nov. a facultative anaerobic sulfur-oxidizing chemolithautotrophic bacterium isolated from a terrestrial mud vulcano.</title>
        <authorList>
            <person name="Ratnikova N.M."/>
            <person name="Slobodkin A.I."/>
            <person name="Merkel A.Y."/>
            <person name="Novikov A."/>
            <person name="Bonch-Osmolovskaya E.A."/>
            <person name="Slobodkina G.B."/>
        </authorList>
    </citation>
    <scope>NUCLEOTIDE SEQUENCE [LARGE SCALE GENOMIC DNA]</scope>
    <source>
        <strain evidence="2 3">SN118</strain>
    </source>
</reference>
<comment type="caution">
    <text evidence="2">The sequence shown here is derived from an EMBL/GenBank/DDBJ whole genome shotgun (WGS) entry which is preliminary data.</text>
</comment>
<organism evidence="2 3">
    <name type="scientific">Sulfurimonas crateris</name>
    <dbReference type="NCBI Taxonomy" id="2574727"/>
    <lineage>
        <taxon>Bacteria</taxon>
        <taxon>Pseudomonadati</taxon>
        <taxon>Campylobacterota</taxon>
        <taxon>Epsilonproteobacteria</taxon>
        <taxon>Campylobacterales</taxon>
        <taxon>Sulfurimonadaceae</taxon>
        <taxon>Sulfurimonas</taxon>
    </lineage>
</organism>
<accession>A0A4U2Z4P1</accession>
<feature type="transmembrane region" description="Helical" evidence="1">
    <location>
        <begin position="71"/>
        <end position="91"/>
    </location>
</feature>
<keyword evidence="1" id="KW-1133">Transmembrane helix</keyword>
<keyword evidence="1" id="KW-0472">Membrane</keyword>
<dbReference type="AlphaFoldDB" id="A0A4U2Z4P1"/>
<protein>
    <submittedName>
        <fullName evidence="2">Uncharacterized protein</fullName>
    </submittedName>
</protein>
<evidence type="ECO:0000313" key="2">
    <source>
        <dbReference type="EMBL" id="TKI69089.1"/>
    </source>
</evidence>
<evidence type="ECO:0000313" key="3">
    <source>
        <dbReference type="Proteomes" id="UP000309561"/>
    </source>
</evidence>
<feature type="transmembrane region" description="Helical" evidence="1">
    <location>
        <begin position="97"/>
        <end position="120"/>
    </location>
</feature>
<sequence length="229" mass="26228">MTIESILNSTEKIKSNKYATPISVPTHLEYPKLQHIDFQLIKEAASKLLEKQKQEIEESNQKKDPNWKTKLIFKIIIKHILILFFMIYLFASTSRDAELFLSVVSFFLILYALYDISYALGTLGKEKSPYSLEELEIKIYKNFLHITSINQLGNDIKFETLGVVENHSSESSNREQIYIQAYKMGADAIVGFKTDHSASTTVSHSRTTNRIASEVNHYYHGQGTAIKLI</sequence>
<dbReference type="Proteomes" id="UP000309561">
    <property type="component" value="Unassembled WGS sequence"/>
</dbReference>
<evidence type="ECO:0000256" key="1">
    <source>
        <dbReference type="SAM" id="Phobius"/>
    </source>
</evidence>
<keyword evidence="1" id="KW-0812">Transmembrane</keyword>
<name>A0A4U2Z4P1_9BACT</name>